<keyword evidence="3" id="KW-0560">Oxidoreductase</keyword>
<comment type="caution">
    <text evidence="4">The sequence shown here is derived from an EMBL/GenBank/DDBJ whole genome shotgun (WGS) entry which is preliminary data.</text>
</comment>
<dbReference type="PANTHER" id="PTHR44229:SF4">
    <property type="entry name" value="15-HYDROXYPROSTAGLANDIN DEHYDROGENASE [NAD(+)]"/>
    <property type="match status" value="1"/>
</dbReference>
<dbReference type="Gene3D" id="3.40.50.720">
    <property type="entry name" value="NAD(P)-binding Rossmann-like Domain"/>
    <property type="match status" value="1"/>
</dbReference>
<dbReference type="PANTHER" id="PTHR44229">
    <property type="entry name" value="15-HYDROXYPROSTAGLANDIN DEHYDROGENASE [NAD(+)]"/>
    <property type="match status" value="1"/>
</dbReference>
<name>A0A9W9CUN5_9PEZI</name>
<dbReference type="InterPro" id="IPR020904">
    <property type="entry name" value="Sc_DH/Rdtase_CS"/>
</dbReference>
<evidence type="ECO:0000256" key="3">
    <source>
        <dbReference type="ARBA" id="ARBA00023002"/>
    </source>
</evidence>
<dbReference type="GO" id="GO:0016616">
    <property type="term" value="F:oxidoreductase activity, acting on the CH-OH group of donors, NAD or NADP as acceptor"/>
    <property type="evidence" value="ECO:0007669"/>
    <property type="project" value="TreeGrafter"/>
</dbReference>
<accession>A0A9W9CUN5</accession>
<evidence type="ECO:0000313" key="5">
    <source>
        <dbReference type="Proteomes" id="UP001140453"/>
    </source>
</evidence>
<proteinExistence type="inferred from homology"/>
<evidence type="ECO:0000256" key="1">
    <source>
        <dbReference type="ARBA" id="ARBA00006484"/>
    </source>
</evidence>
<organism evidence="4 5">
    <name type="scientific">Gnomoniopsis smithogilvyi</name>
    <dbReference type="NCBI Taxonomy" id="1191159"/>
    <lineage>
        <taxon>Eukaryota</taxon>
        <taxon>Fungi</taxon>
        <taxon>Dikarya</taxon>
        <taxon>Ascomycota</taxon>
        <taxon>Pezizomycotina</taxon>
        <taxon>Sordariomycetes</taxon>
        <taxon>Sordariomycetidae</taxon>
        <taxon>Diaporthales</taxon>
        <taxon>Gnomoniaceae</taxon>
        <taxon>Gnomoniopsis</taxon>
    </lineage>
</organism>
<dbReference type="GO" id="GO:0005737">
    <property type="term" value="C:cytoplasm"/>
    <property type="evidence" value="ECO:0007669"/>
    <property type="project" value="TreeGrafter"/>
</dbReference>
<evidence type="ECO:0000256" key="2">
    <source>
        <dbReference type="ARBA" id="ARBA00022857"/>
    </source>
</evidence>
<dbReference type="InterPro" id="IPR036291">
    <property type="entry name" value="NAD(P)-bd_dom_sf"/>
</dbReference>
<dbReference type="Proteomes" id="UP001140453">
    <property type="component" value="Unassembled WGS sequence"/>
</dbReference>
<dbReference type="PRINTS" id="PR00081">
    <property type="entry name" value="GDHRDH"/>
</dbReference>
<dbReference type="InterPro" id="IPR002347">
    <property type="entry name" value="SDR_fam"/>
</dbReference>
<dbReference type="OrthoDB" id="5296at2759"/>
<keyword evidence="5" id="KW-1185">Reference proteome</keyword>
<gene>
    <name evidence="4" type="ORF">N0V93_006371</name>
</gene>
<dbReference type="AlphaFoldDB" id="A0A9W9CUN5"/>
<dbReference type="SUPFAM" id="SSF51735">
    <property type="entry name" value="NAD(P)-binding Rossmann-fold domains"/>
    <property type="match status" value="1"/>
</dbReference>
<dbReference type="PROSITE" id="PS00061">
    <property type="entry name" value="ADH_SHORT"/>
    <property type="match status" value="1"/>
</dbReference>
<reference evidence="4" key="1">
    <citation type="submission" date="2022-10" db="EMBL/GenBank/DDBJ databases">
        <title>Tapping the CABI collections for fungal endophytes: first genome assemblies for Collariella, Neodidymelliopsis, Ascochyta clinopodiicola, Didymella pomorum, Didymosphaeria variabile, Neocosmospora piperis and Neocucurbitaria cava.</title>
        <authorList>
            <person name="Hill R."/>
        </authorList>
    </citation>
    <scope>NUCLEOTIDE SEQUENCE</scope>
    <source>
        <strain evidence="4">IMI 355082</strain>
    </source>
</reference>
<dbReference type="EMBL" id="JAPEVB010000004">
    <property type="protein sequence ID" value="KAJ4388909.1"/>
    <property type="molecule type" value="Genomic_DNA"/>
</dbReference>
<dbReference type="FunFam" id="3.40.50.720:FF:000643">
    <property type="entry name" value="Short chain dehydrogenase/reductase family oxidoreductase, putative"/>
    <property type="match status" value="1"/>
</dbReference>
<evidence type="ECO:0000313" key="4">
    <source>
        <dbReference type="EMBL" id="KAJ4388909.1"/>
    </source>
</evidence>
<keyword evidence="2" id="KW-0521">NADP</keyword>
<dbReference type="Pfam" id="PF00106">
    <property type="entry name" value="adh_short"/>
    <property type="match status" value="1"/>
</dbReference>
<sequence length="330" mass="35743">MATAAPSRAPESVPFSVSGKTAIVTGAGSGINLSFAALLLSRNCNVVIADLGLRPEAEELIAKHSDVGKSPRAVFVKTDVTSWPDLSNMFDVALKEFGDVDVLCPGAGVYEPHWSNFWHPPGSVESKDEINGHPGHYALLDINLTHPIRATQLAMSQWLHPPSSSNLRNVSLSNPKRIVHIGSVAGQMPNFNAPLYGASKFGIHGLVRSLAPLDEQHGIRVAAVAPGVVRTPLWVEHPEKMAYLDPEQDGWVTPDEVAVAMLRCVEEEGLVGGTILEVGKNQTRSVDYLNDPGPSMDPKDGLVVRNAHEGNAMVWKWLEDRNIWGQPVDR</sequence>
<comment type="similarity">
    <text evidence="1">Belongs to the short-chain dehydrogenases/reductases (SDR) family.</text>
</comment>
<protein>
    <submittedName>
        <fullName evidence="4">Uncharacterized protein</fullName>
    </submittedName>
</protein>